<reference evidence="2" key="2">
    <citation type="submission" date="2021-02" db="EMBL/GenBank/DDBJ databases">
        <authorList>
            <person name="Kimball J.A."/>
            <person name="Haas M.W."/>
            <person name="Macchietto M."/>
            <person name="Kono T."/>
            <person name="Duquette J."/>
            <person name="Shao M."/>
        </authorList>
    </citation>
    <scope>NUCLEOTIDE SEQUENCE</scope>
    <source>
        <tissue evidence="2">Fresh leaf tissue</tissue>
    </source>
</reference>
<sequence length="109" mass="12368">MVQQQNPRYYPCQTPSLNHARHDCLERSVTCLSRWYEFYACFHGQQWAWLPISDSSPMPLALQRRLVGGGDPAAIPAPMMRPASSWGPPRRGARREAVTGQRDGHRVPP</sequence>
<proteinExistence type="predicted"/>
<dbReference type="EMBL" id="JAAALK010000288">
    <property type="protein sequence ID" value="KAG8054703.1"/>
    <property type="molecule type" value="Genomic_DNA"/>
</dbReference>
<dbReference type="Proteomes" id="UP000729402">
    <property type="component" value="Unassembled WGS sequence"/>
</dbReference>
<name>A0A8J5RQ70_ZIZPA</name>
<feature type="region of interest" description="Disordered" evidence="1">
    <location>
        <begin position="73"/>
        <end position="109"/>
    </location>
</feature>
<feature type="compositionally biased region" description="Basic and acidic residues" evidence="1">
    <location>
        <begin position="94"/>
        <end position="109"/>
    </location>
</feature>
<evidence type="ECO:0000313" key="3">
    <source>
        <dbReference type="Proteomes" id="UP000729402"/>
    </source>
</evidence>
<reference evidence="2" key="1">
    <citation type="journal article" date="2021" name="bioRxiv">
        <title>Whole Genome Assembly and Annotation of Northern Wild Rice, Zizania palustris L., Supports a Whole Genome Duplication in the Zizania Genus.</title>
        <authorList>
            <person name="Haas M."/>
            <person name="Kono T."/>
            <person name="Macchietto M."/>
            <person name="Millas R."/>
            <person name="McGilp L."/>
            <person name="Shao M."/>
            <person name="Duquette J."/>
            <person name="Hirsch C.N."/>
            <person name="Kimball J."/>
        </authorList>
    </citation>
    <scope>NUCLEOTIDE SEQUENCE</scope>
    <source>
        <tissue evidence="2">Fresh leaf tissue</tissue>
    </source>
</reference>
<keyword evidence="3" id="KW-1185">Reference proteome</keyword>
<dbReference type="AlphaFoldDB" id="A0A8J5RQ70"/>
<feature type="compositionally biased region" description="Low complexity" evidence="1">
    <location>
        <begin position="73"/>
        <end position="83"/>
    </location>
</feature>
<accession>A0A8J5RQ70</accession>
<protein>
    <submittedName>
        <fullName evidence="2">Uncharacterized protein</fullName>
    </submittedName>
</protein>
<evidence type="ECO:0000256" key="1">
    <source>
        <dbReference type="SAM" id="MobiDB-lite"/>
    </source>
</evidence>
<evidence type="ECO:0000313" key="2">
    <source>
        <dbReference type="EMBL" id="KAG8054703.1"/>
    </source>
</evidence>
<organism evidence="2 3">
    <name type="scientific">Zizania palustris</name>
    <name type="common">Northern wild rice</name>
    <dbReference type="NCBI Taxonomy" id="103762"/>
    <lineage>
        <taxon>Eukaryota</taxon>
        <taxon>Viridiplantae</taxon>
        <taxon>Streptophyta</taxon>
        <taxon>Embryophyta</taxon>
        <taxon>Tracheophyta</taxon>
        <taxon>Spermatophyta</taxon>
        <taxon>Magnoliopsida</taxon>
        <taxon>Liliopsida</taxon>
        <taxon>Poales</taxon>
        <taxon>Poaceae</taxon>
        <taxon>BOP clade</taxon>
        <taxon>Oryzoideae</taxon>
        <taxon>Oryzeae</taxon>
        <taxon>Zizaniinae</taxon>
        <taxon>Zizania</taxon>
    </lineage>
</organism>
<gene>
    <name evidence="2" type="ORF">GUJ93_ZPchr0001g29733</name>
</gene>
<comment type="caution">
    <text evidence="2">The sequence shown here is derived from an EMBL/GenBank/DDBJ whole genome shotgun (WGS) entry which is preliminary data.</text>
</comment>